<keyword evidence="1 3" id="KW-0812">Transmembrane</keyword>
<evidence type="ECO:0000256" key="3">
    <source>
        <dbReference type="SAM" id="Phobius"/>
    </source>
</evidence>
<feature type="transmembrane region" description="Helical" evidence="3">
    <location>
        <begin position="98"/>
        <end position="120"/>
    </location>
</feature>
<feature type="domain" description="CNNM transmembrane" evidence="4">
    <location>
        <begin position="1"/>
        <end position="157"/>
    </location>
</feature>
<organism evidence="5 6">
    <name type="scientific">Angustibacter aerolatus</name>
    <dbReference type="NCBI Taxonomy" id="1162965"/>
    <lineage>
        <taxon>Bacteria</taxon>
        <taxon>Bacillati</taxon>
        <taxon>Actinomycetota</taxon>
        <taxon>Actinomycetes</taxon>
        <taxon>Kineosporiales</taxon>
        <taxon>Kineosporiaceae</taxon>
    </lineage>
</organism>
<evidence type="ECO:0000259" key="4">
    <source>
        <dbReference type="PROSITE" id="PS51846"/>
    </source>
</evidence>
<feature type="transmembrane region" description="Helical" evidence="3">
    <location>
        <begin position="56"/>
        <end position="78"/>
    </location>
</feature>
<keyword evidence="6" id="KW-1185">Reference proteome</keyword>
<protein>
    <recommendedName>
        <fullName evidence="4">CNNM transmembrane domain-containing protein</fullName>
    </recommendedName>
</protein>
<dbReference type="PANTHER" id="PTHR43099:SF6">
    <property type="entry name" value="UPF0053 PROTEIN RV1842C"/>
    <property type="match status" value="1"/>
</dbReference>
<feature type="transmembrane region" description="Helical" evidence="3">
    <location>
        <begin position="6"/>
        <end position="30"/>
    </location>
</feature>
<dbReference type="InterPro" id="IPR002550">
    <property type="entry name" value="CNNM"/>
</dbReference>
<feature type="compositionally biased region" description="Low complexity" evidence="2">
    <location>
        <begin position="135"/>
        <end position="149"/>
    </location>
</feature>
<dbReference type="EMBL" id="BSUZ01000001">
    <property type="protein sequence ID" value="GMA88589.1"/>
    <property type="molecule type" value="Genomic_DNA"/>
</dbReference>
<evidence type="ECO:0000313" key="6">
    <source>
        <dbReference type="Proteomes" id="UP001157017"/>
    </source>
</evidence>
<keyword evidence="1 3" id="KW-1133">Transmembrane helix</keyword>
<sequence length="157" mass="16209">MTEWLLVLVSVVLTAGTALFVAAEFAFVALDRGSVERSVAAGDQRSQGVLTALRRLSTMLSASQVGITLTTLLVGFLAEPSVASLLEGPLHAAGLPDGAVDAVSVALALVLATAFSMVLGEPGAEERRRRRPAAHRPGSSPGPCGCSRSWRARSSPS</sequence>
<evidence type="ECO:0000256" key="1">
    <source>
        <dbReference type="PROSITE-ProRule" id="PRU01193"/>
    </source>
</evidence>
<dbReference type="PROSITE" id="PS51846">
    <property type="entry name" value="CNNM"/>
    <property type="match status" value="1"/>
</dbReference>
<comment type="caution">
    <text evidence="5">The sequence shown here is derived from an EMBL/GenBank/DDBJ whole genome shotgun (WGS) entry which is preliminary data.</text>
</comment>
<dbReference type="Pfam" id="PF01595">
    <property type="entry name" value="CNNM"/>
    <property type="match status" value="1"/>
</dbReference>
<dbReference type="InterPro" id="IPR051676">
    <property type="entry name" value="UPF0053_domain"/>
</dbReference>
<dbReference type="Proteomes" id="UP001157017">
    <property type="component" value="Unassembled WGS sequence"/>
</dbReference>
<keyword evidence="1 3" id="KW-0472">Membrane</keyword>
<name>A0ABQ6JL40_9ACTN</name>
<feature type="region of interest" description="Disordered" evidence="2">
    <location>
        <begin position="122"/>
        <end position="157"/>
    </location>
</feature>
<dbReference type="PANTHER" id="PTHR43099">
    <property type="entry name" value="UPF0053 PROTEIN YRKA"/>
    <property type="match status" value="1"/>
</dbReference>
<accession>A0ABQ6JL40</accession>
<evidence type="ECO:0000313" key="5">
    <source>
        <dbReference type="EMBL" id="GMA88589.1"/>
    </source>
</evidence>
<evidence type="ECO:0000256" key="2">
    <source>
        <dbReference type="SAM" id="MobiDB-lite"/>
    </source>
</evidence>
<proteinExistence type="predicted"/>
<gene>
    <name evidence="5" type="ORF">GCM10025868_38390</name>
</gene>
<reference evidence="6" key="1">
    <citation type="journal article" date="2019" name="Int. J. Syst. Evol. Microbiol.">
        <title>The Global Catalogue of Microorganisms (GCM) 10K type strain sequencing project: providing services to taxonomists for standard genome sequencing and annotation.</title>
        <authorList>
            <consortium name="The Broad Institute Genomics Platform"/>
            <consortium name="The Broad Institute Genome Sequencing Center for Infectious Disease"/>
            <person name="Wu L."/>
            <person name="Ma J."/>
        </authorList>
    </citation>
    <scope>NUCLEOTIDE SEQUENCE [LARGE SCALE GENOMIC DNA]</scope>
    <source>
        <strain evidence="6">NBRC 108730</strain>
    </source>
</reference>